<dbReference type="Gene3D" id="3.30.565.10">
    <property type="entry name" value="Histidine kinase-like ATPase, C-terminal domain"/>
    <property type="match status" value="1"/>
</dbReference>
<dbReference type="InterPro" id="IPR036890">
    <property type="entry name" value="HATPase_C_sf"/>
</dbReference>
<dbReference type="SUPFAM" id="SSF46785">
    <property type="entry name" value="Winged helix' DNA-binding domain"/>
    <property type="match status" value="1"/>
</dbReference>
<dbReference type="Pfam" id="PF02518">
    <property type="entry name" value="HATPase_c"/>
    <property type="match status" value="1"/>
</dbReference>
<keyword evidence="3" id="KW-1185">Reference proteome</keyword>
<dbReference type="Proteomes" id="UP000501452">
    <property type="component" value="Chromosome"/>
</dbReference>
<dbReference type="CDD" id="cd00090">
    <property type="entry name" value="HTH_ARSR"/>
    <property type="match status" value="1"/>
</dbReference>
<proteinExistence type="predicted"/>
<protein>
    <recommendedName>
        <fullName evidence="1">Histidine kinase/HSP90-like ATPase domain-containing protein</fullName>
    </recommendedName>
</protein>
<name>A0A6G8QEU0_9ACTN</name>
<evidence type="ECO:0000259" key="1">
    <source>
        <dbReference type="SMART" id="SM00387"/>
    </source>
</evidence>
<dbReference type="InterPro" id="IPR036388">
    <property type="entry name" value="WH-like_DNA-bd_sf"/>
</dbReference>
<dbReference type="Pfam" id="PF01978">
    <property type="entry name" value="TrmB"/>
    <property type="match status" value="1"/>
</dbReference>
<accession>A0A6G8QEU0</accession>
<organism evidence="2 3">
    <name type="scientific">Rubrobacter tropicus</name>
    <dbReference type="NCBI Taxonomy" id="2653851"/>
    <lineage>
        <taxon>Bacteria</taxon>
        <taxon>Bacillati</taxon>
        <taxon>Actinomycetota</taxon>
        <taxon>Rubrobacteria</taxon>
        <taxon>Rubrobacterales</taxon>
        <taxon>Rubrobacteraceae</taxon>
        <taxon>Rubrobacter</taxon>
    </lineage>
</organism>
<gene>
    <name evidence="2" type="ORF">GBA63_21655</name>
</gene>
<evidence type="ECO:0000313" key="2">
    <source>
        <dbReference type="EMBL" id="QIN84958.1"/>
    </source>
</evidence>
<dbReference type="InterPro" id="IPR003594">
    <property type="entry name" value="HATPase_dom"/>
</dbReference>
<dbReference type="Gene3D" id="1.10.10.10">
    <property type="entry name" value="Winged helix-like DNA-binding domain superfamily/Winged helix DNA-binding domain"/>
    <property type="match status" value="1"/>
</dbReference>
<dbReference type="AlphaFoldDB" id="A0A6G8QEU0"/>
<reference evidence="2 3" key="1">
    <citation type="submission" date="2019-10" db="EMBL/GenBank/DDBJ databases">
        <title>Rubrobacter sp nov SCSIO 52090 isolated from a deep-sea sediment in the South China Sea.</title>
        <authorList>
            <person name="Chen R.W."/>
        </authorList>
    </citation>
    <scope>NUCLEOTIDE SEQUENCE [LARGE SCALE GENOMIC DNA]</scope>
    <source>
        <strain evidence="2 3">SCSIO 52909</strain>
    </source>
</reference>
<feature type="domain" description="Histidine kinase/HSP90-like ATPase" evidence="1">
    <location>
        <begin position="57"/>
        <end position="164"/>
    </location>
</feature>
<dbReference type="EMBL" id="CP045119">
    <property type="protein sequence ID" value="QIN84958.1"/>
    <property type="molecule type" value="Genomic_DNA"/>
</dbReference>
<dbReference type="InterPro" id="IPR036390">
    <property type="entry name" value="WH_DNA-bd_sf"/>
</dbReference>
<sequence>MMRAQSTRMDTDRAEISVRIAVYPAGSDPEITEIAGADPRSATAKFTRTVMGKVRELGGEVPEEAVREVVENLIHAEYRGVVISVLDDGNVVRVSDRGPGIQNKERAVEFGFTGASSAALEEIRGVGAGLGMARTAAEKAGGALAVEDNIGGGTVVTISMVDTPRAVREEVPAARPAAPRYPGGVPRMNISERQQKVLITVLECGEVGPSTVADRLEISVSTAYRDLSVLEEHGLVQAHESGKRLISPLGEDVVEAIVSAWVK</sequence>
<dbReference type="KEGG" id="rub:GBA63_21655"/>
<dbReference type="SUPFAM" id="SSF55874">
    <property type="entry name" value="ATPase domain of HSP90 chaperone/DNA topoisomerase II/histidine kinase"/>
    <property type="match status" value="1"/>
</dbReference>
<dbReference type="SMART" id="SM00387">
    <property type="entry name" value="HATPase_c"/>
    <property type="match status" value="1"/>
</dbReference>
<dbReference type="InterPro" id="IPR011991">
    <property type="entry name" value="ArsR-like_HTH"/>
</dbReference>
<evidence type="ECO:0000313" key="3">
    <source>
        <dbReference type="Proteomes" id="UP000501452"/>
    </source>
</evidence>
<dbReference type="InterPro" id="IPR002831">
    <property type="entry name" value="Tscrpt_reg_TrmB_N"/>
</dbReference>